<name>A0A0X8V8R6_ANAPI</name>
<sequence length="152" mass="16983">MKNILVFLSVLGLDLGTKKWADAMLPLGKRKKIAKNLLYFQHIKNSGMAYHKLEGKRNVILWITGGLTAVYSFFFLRACCSNEEAKRYGIPLAITLGGAYGNFLERWKKGSVTDFIFIDKGKNPPIFNIADAALFFGAILVGIMSLKDKTNM</sequence>
<dbReference type="Proteomes" id="UP000068026">
    <property type="component" value="Chromosome"/>
</dbReference>
<dbReference type="EC" id="3.4.23.36" evidence="9"/>
<keyword evidence="11" id="KW-0449">Lipoprotein</keyword>
<keyword evidence="7 9" id="KW-1133">Transmembrane helix</keyword>
<feature type="transmembrane region" description="Helical" evidence="9">
    <location>
        <begin position="125"/>
        <end position="146"/>
    </location>
</feature>
<evidence type="ECO:0000313" key="11">
    <source>
        <dbReference type="EMBL" id="AMJ40206.1"/>
    </source>
</evidence>
<dbReference type="PRINTS" id="PR00781">
    <property type="entry name" value="LIPOSIGPTASE"/>
</dbReference>
<evidence type="ECO:0000256" key="1">
    <source>
        <dbReference type="ARBA" id="ARBA00006139"/>
    </source>
</evidence>
<dbReference type="EMBL" id="CP014223">
    <property type="protein sequence ID" value="AMJ40206.1"/>
    <property type="molecule type" value="Genomic_DNA"/>
</dbReference>
<evidence type="ECO:0000256" key="6">
    <source>
        <dbReference type="ARBA" id="ARBA00022801"/>
    </source>
</evidence>
<keyword evidence="4 9" id="KW-0812">Transmembrane</keyword>
<evidence type="ECO:0000256" key="8">
    <source>
        <dbReference type="ARBA" id="ARBA00023136"/>
    </source>
</evidence>
<accession>A0A0X8V8R6</accession>
<dbReference type="InterPro" id="IPR001872">
    <property type="entry name" value="Peptidase_A8"/>
</dbReference>
<evidence type="ECO:0000256" key="10">
    <source>
        <dbReference type="RuleBase" id="RU004181"/>
    </source>
</evidence>
<dbReference type="RefSeq" id="WP_066047707.1">
    <property type="nucleotide sequence ID" value="NZ_CP014223.1"/>
</dbReference>
<feature type="transmembrane region" description="Helical" evidence="9">
    <location>
        <begin position="88"/>
        <end position="105"/>
    </location>
</feature>
<comment type="pathway">
    <text evidence="9">Protein modification; lipoprotein biosynthesis (signal peptide cleavage).</text>
</comment>
<dbReference type="HAMAP" id="MF_00161">
    <property type="entry name" value="LspA"/>
    <property type="match status" value="1"/>
</dbReference>
<protein>
    <recommendedName>
        <fullName evidence="9">Lipoprotein signal peptidase</fullName>
        <ecNumber evidence="9">3.4.23.36</ecNumber>
    </recommendedName>
    <alternativeName>
        <fullName evidence="9">Prolipoprotein signal peptidase</fullName>
    </alternativeName>
    <alternativeName>
        <fullName evidence="9">Signal peptidase II</fullName>
        <shortName evidence="9">SPase II</shortName>
    </alternativeName>
</protein>
<dbReference type="PANTHER" id="PTHR33695:SF1">
    <property type="entry name" value="LIPOPROTEIN SIGNAL PEPTIDASE"/>
    <property type="match status" value="1"/>
</dbReference>
<evidence type="ECO:0000256" key="2">
    <source>
        <dbReference type="ARBA" id="ARBA00022475"/>
    </source>
</evidence>
<dbReference type="GO" id="GO:0005886">
    <property type="term" value="C:plasma membrane"/>
    <property type="evidence" value="ECO:0007669"/>
    <property type="project" value="UniProtKB-SubCell"/>
</dbReference>
<dbReference type="PANTHER" id="PTHR33695">
    <property type="entry name" value="LIPOPROTEIN SIGNAL PEPTIDASE"/>
    <property type="match status" value="1"/>
</dbReference>
<evidence type="ECO:0000313" key="12">
    <source>
        <dbReference type="EMBL" id="SHF10413.1"/>
    </source>
</evidence>
<gene>
    <name evidence="9" type="primary">lspA</name>
    <name evidence="11" type="synonym">lspA_1</name>
    <name evidence="11" type="ORF">CPRO_06030</name>
    <name evidence="12" type="ORF">SAMN02745151_02798</name>
</gene>
<keyword evidence="8 9" id="KW-0472">Membrane</keyword>
<organism evidence="12 14">
    <name type="scientific">Anaerotignum propionicum DSM 1682</name>
    <dbReference type="NCBI Taxonomy" id="991789"/>
    <lineage>
        <taxon>Bacteria</taxon>
        <taxon>Bacillati</taxon>
        <taxon>Bacillota</taxon>
        <taxon>Clostridia</taxon>
        <taxon>Lachnospirales</taxon>
        <taxon>Anaerotignaceae</taxon>
        <taxon>Anaerotignum</taxon>
    </lineage>
</organism>
<reference evidence="12" key="4">
    <citation type="submission" date="2016-11" db="EMBL/GenBank/DDBJ databases">
        <authorList>
            <person name="Varghese N."/>
            <person name="Submissions S."/>
        </authorList>
    </citation>
    <scope>NUCLEOTIDE SEQUENCE</scope>
    <source>
        <strain evidence="12">DSM 1682</strain>
    </source>
</reference>
<proteinExistence type="inferred from homology"/>
<dbReference type="Proteomes" id="UP000184204">
    <property type="component" value="Unassembled WGS sequence"/>
</dbReference>
<reference evidence="11 13" key="1">
    <citation type="journal article" date="2016" name="Genome Announc.">
        <title>Complete Genome Sequence of the Amino Acid-Fermenting Clostridium propionicum X2 (DSM 1682).</title>
        <authorList>
            <person name="Poehlein A."/>
            <person name="Schlien K."/>
            <person name="Chowdhury N.P."/>
            <person name="Gottschalk G."/>
            <person name="Buckel W."/>
            <person name="Daniel R."/>
        </authorList>
    </citation>
    <scope>NUCLEOTIDE SEQUENCE [LARGE SCALE GENOMIC DNA]</scope>
    <source>
        <strain evidence="11 13">X2</strain>
    </source>
</reference>
<feature type="active site" evidence="9">
    <location>
        <position position="114"/>
    </location>
</feature>
<dbReference type="GO" id="GO:0004190">
    <property type="term" value="F:aspartic-type endopeptidase activity"/>
    <property type="evidence" value="ECO:0007669"/>
    <property type="project" value="UniProtKB-UniRule"/>
</dbReference>
<dbReference type="EMBL" id="FQUA01000017">
    <property type="protein sequence ID" value="SHF10413.1"/>
    <property type="molecule type" value="Genomic_DNA"/>
</dbReference>
<reference evidence="13" key="2">
    <citation type="submission" date="2016-01" db="EMBL/GenBank/DDBJ databases">
        <authorList>
            <person name="Poehlein A."/>
            <person name="Schlien K."/>
            <person name="Gottschalk G."/>
            <person name="Buckel W."/>
            <person name="Daniel R."/>
        </authorList>
    </citation>
    <scope>NUCLEOTIDE SEQUENCE [LARGE SCALE GENOMIC DNA]</scope>
    <source>
        <strain evidence="13">X2</strain>
    </source>
</reference>
<keyword evidence="2 9" id="KW-1003">Cell membrane</keyword>
<comment type="caution">
    <text evidence="9">Lacks conserved residue(s) required for the propagation of feature annotation.</text>
</comment>
<dbReference type="GO" id="GO:0006508">
    <property type="term" value="P:proteolysis"/>
    <property type="evidence" value="ECO:0007669"/>
    <property type="project" value="UniProtKB-KW"/>
</dbReference>
<keyword evidence="5 9" id="KW-0064">Aspartyl protease</keyword>
<keyword evidence="13" id="KW-1185">Reference proteome</keyword>
<keyword evidence="3 9" id="KW-0645">Protease</keyword>
<evidence type="ECO:0000256" key="9">
    <source>
        <dbReference type="HAMAP-Rule" id="MF_00161"/>
    </source>
</evidence>
<evidence type="ECO:0000256" key="4">
    <source>
        <dbReference type="ARBA" id="ARBA00022692"/>
    </source>
</evidence>
<dbReference type="OrthoDB" id="1770665at2"/>
<reference evidence="14" key="3">
    <citation type="submission" date="2016-11" db="EMBL/GenBank/DDBJ databases">
        <authorList>
            <person name="Jaros S."/>
            <person name="Januszkiewicz K."/>
            <person name="Wedrychowicz H."/>
        </authorList>
    </citation>
    <scope>NUCLEOTIDE SEQUENCE [LARGE SCALE GENOMIC DNA]</scope>
    <source>
        <strain evidence="14">DSM 1682</strain>
    </source>
</reference>
<dbReference type="Pfam" id="PF01252">
    <property type="entry name" value="Peptidase_A8"/>
    <property type="match status" value="1"/>
</dbReference>
<evidence type="ECO:0000256" key="5">
    <source>
        <dbReference type="ARBA" id="ARBA00022750"/>
    </source>
</evidence>
<feature type="transmembrane region" description="Helical" evidence="9">
    <location>
        <begin position="59"/>
        <end position="76"/>
    </location>
</feature>
<dbReference type="KEGG" id="cpro:CPRO_06030"/>
<comment type="similarity">
    <text evidence="1 9 10">Belongs to the peptidase A8 family.</text>
</comment>
<keyword evidence="6 9" id="KW-0378">Hydrolase</keyword>
<dbReference type="AlphaFoldDB" id="A0A0X8V8R6"/>
<evidence type="ECO:0000256" key="7">
    <source>
        <dbReference type="ARBA" id="ARBA00022989"/>
    </source>
</evidence>
<comment type="subcellular location">
    <subcellularLocation>
        <location evidence="9">Cell membrane</location>
        <topology evidence="9">Multi-pass membrane protein</topology>
    </subcellularLocation>
</comment>
<comment type="catalytic activity">
    <reaction evidence="9">
        <text>Release of signal peptides from bacterial membrane prolipoproteins. Hydrolyzes -Xaa-Yaa-Zaa-|-(S,diacylglyceryl)Cys-, in which Xaa is hydrophobic (preferably Leu), and Yaa (Ala or Ser) and Zaa (Gly or Ala) have small, neutral side chains.</text>
        <dbReference type="EC" id="3.4.23.36"/>
    </reaction>
</comment>
<evidence type="ECO:0000313" key="13">
    <source>
        <dbReference type="Proteomes" id="UP000068026"/>
    </source>
</evidence>
<evidence type="ECO:0000256" key="3">
    <source>
        <dbReference type="ARBA" id="ARBA00022670"/>
    </source>
</evidence>
<evidence type="ECO:0000313" key="14">
    <source>
        <dbReference type="Proteomes" id="UP000184204"/>
    </source>
</evidence>
<comment type="function">
    <text evidence="9">This protein specifically catalyzes the removal of signal peptides from prolipoproteins.</text>
</comment>
<feature type="active site" evidence="9">
    <location>
        <position position="131"/>
    </location>
</feature>